<accession>A0A974NW52</accession>
<dbReference type="InterPro" id="IPR036388">
    <property type="entry name" value="WH-like_DNA-bd_sf"/>
</dbReference>
<dbReference type="PRINTS" id="PR00039">
    <property type="entry name" value="HTHLYSR"/>
</dbReference>
<dbReference type="PROSITE" id="PS50931">
    <property type="entry name" value="HTH_LYSR"/>
    <property type="match status" value="1"/>
</dbReference>
<dbReference type="Proteomes" id="UP000595894">
    <property type="component" value="Chromosome"/>
</dbReference>
<dbReference type="RefSeq" id="WP_202094964.1">
    <property type="nucleotide sequence ID" value="NZ_CP061035.1"/>
</dbReference>
<comment type="similarity">
    <text evidence="1">Belongs to the LysR transcriptional regulatory family.</text>
</comment>
<feature type="region of interest" description="Disordered" evidence="4">
    <location>
        <begin position="22"/>
        <end position="46"/>
    </location>
</feature>
<dbReference type="InterPro" id="IPR036390">
    <property type="entry name" value="WH_DNA-bd_sf"/>
</dbReference>
<dbReference type="GO" id="GO:0000976">
    <property type="term" value="F:transcription cis-regulatory region binding"/>
    <property type="evidence" value="ECO:0007669"/>
    <property type="project" value="TreeGrafter"/>
</dbReference>
<feature type="domain" description="HTH lysR-type" evidence="5">
    <location>
        <begin position="51"/>
        <end position="108"/>
    </location>
</feature>
<evidence type="ECO:0000259" key="5">
    <source>
        <dbReference type="PROSITE" id="PS50931"/>
    </source>
</evidence>
<evidence type="ECO:0000256" key="4">
    <source>
        <dbReference type="SAM" id="MobiDB-lite"/>
    </source>
</evidence>
<dbReference type="AlphaFoldDB" id="A0A974NW52"/>
<dbReference type="Gene3D" id="1.10.10.10">
    <property type="entry name" value="Winged helix-like DNA-binding domain superfamily/Winged helix DNA-binding domain"/>
    <property type="match status" value="1"/>
</dbReference>
<proteinExistence type="inferred from homology"/>
<evidence type="ECO:0000313" key="7">
    <source>
        <dbReference type="Proteomes" id="UP000595894"/>
    </source>
</evidence>
<dbReference type="PANTHER" id="PTHR30126:SF2">
    <property type="entry name" value="HTH-TYPE TRANSCRIPTIONAL REGULATOR YJIE"/>
    <property type="match status" value="1"/>
</dbReference>
<dbReference type="KEGG" id="sari:H5J25_04655"/>
<feature type="compositionally biased region" description="Basic and acidic residues" evidence="4">
    <location>
        <begin position="29"/>
        <end position="46"/>
    </location>
</feature>
<keyword evidence="7" id="KW-1185">Reference proteome</keyword>
<evidence type="ECO:0000256" key="3">
    <source>
        <dbReference type="ARBA" id="ARBA00023163"/>
    </source>
</evidence>
<protein>
    <submittedName>
        <fullName evidence="6">LysR family transcriptional regulator</fullName>
    </submittedName>
</protein>
<dbReference type="PANTHER" id="PTHR30126">
    <property type="entry name" value="HTH-TYPE TRANSCRIPTIONAL REGULATOR"/>
    <property type="match status" value="1"/>
</dbReference>
<dbReference type="GO" id="GO:0003700">
    <property type="term" value="F:DNA-binding transcription factor activity"/>
    <property type="evidence" value="ECO:0007669"/>
    <property type="project" value="InterPro"/>
</dbReference>
<name>A0A974NW52_9SPHN</name>
<sequence>MRAFPIRDRSSIGVLAARHQMPITSPSVPDRHKDVGDYRGRSHNERGSKAMQLEWLEDFLMLADERNFSRAAEQRNVTQPAFGRRIRSLEQWVGTPLFIRTKSGTDLSAARQHFRG</sequence>
<keyword evidence="3" id="KW-0804">Transcription</keyword>
<evidence type="ECO:0000256" key="2">
    <source>
        <dbReference type="ARBA" id="ARBA00023015"/>
    </source>
</evidence>
<dbReference type="Pfam" id="PF00126">
    <property type="entry name" value="HTH_1"/>
    <property type="match status" value="1"/>
</dbReference>
<dbReference type="InterPro" id="IPR000847">
    <property type="entry name" value="LysR_HTH_N"/>
</dbReference>
<keyword evidence="2" id="KW-0805">Transcription regulation</keyword>
<evidence type="ECO:0000256" key="1">
    <source>
        <dbReference type="ARBA" id="ARBA00009437"/>
    </source>
</evidence>
<gene>
    <name evidence="6" type="ORF">H5J25_04655</name>
</gene>
<dbReference type="EMBL" id="CP061035">
    <property type="protein sequence ID" value="QQV78036.1"/>
    <property type="molecule type" value="Genomic_DNA"/>
</dbReference>
<reference evidence="7" key="1">
    <citation type="submission" date="2020-09" db="EMBL/GenBank/DDBJ databases">
        <title>Sphingomonas sp., a new species isolated from pork steak.</title>
        <authorList>
            <person name="Heidler von Heilborn D."/>
        </authorList>
    </citation>
    <scope>NUCLEOTIDE SEQUENCE [LARGE SCALE GENOMIC DNA]</scope>
</reference>
<evidence type="ECO:0000313" key="6">
    <source>
        <dbReference type="EMBL" id="QQV78036.1"/>
    </source>
</evidence>
<dbReference type="SUPFAM" id="SSF46785">
    <property type="entry name" value="Winged helix' DNA-binding domain"/>
    <property type="match status" value="1"/>
</dbReference>
<organism evidence="6 7">
    <name type="scientific">Sphingomonas aliaeris</name>
    <dbReference type="NCBI Taxonomy" id="2759526"/>
    <lineage>
        <taxon>Bacteria</taxon>
        <taxon>Pseudomonadati</taxon>
        <taxon>Pseudomonadota</taxon>
        <taxon>Alphaproteobacteria</taxon>
        <taxon>Sphingomonadales</taxon>
        <taxon>Sphingomonadaceae</taxon>
        <taxon>Sphingomonas</taxon>
    </lineage>
</organism>